<sequence length="187" mass="20297">MKRIAVYCGSKLGNQAVIAEDAKKLGALLAEENIELIYGGSNVGLMGIVADAVLENGGSVIGVLPTFLKDREIAHDHLSQLIIVDNMHQRKEKMLELADGFIALPGGPGTLEELFEAFTWGQIGLHQKPCGILNSADFYTHLEGHFKQMVETGFMTAESRKGISIATSPAELLEHFTAYQAPPVKTY</sequence>
<dbReference type="SUPFAM" id="SSF102405">
    <property type="entry name" value="MCP/YpsA-like"/>
    <property type="match status" value="1"/>
</dbReference>
<dbReference type="RefSeq" id="WP_322808941.1">
    <property type="nucleotide sequence ID" value="NZ_CBCPHU010000001.1"/>
</dbReference>
<comment type="caution">
    <text evidence="3">The sequence shown here is derived from an EMBL/GenBank/DDBJ whole genome shotgun (WGS) entry which is preliminary data.</text>
</comment>
<dbReference type="Proteomes" id="UP001290462">
    <property type="component" value="Unassembled WGS sequence"/>
</dbReference>
<dbReference type="GO" id="GO:0016799">
    <property type="term" value="F:hydrolase activity, hydrolyzing N-glycosyl compounds"/>
    <property type="evidence" value="ECO:0007669"/>
    <property type="project" value="TreeGrafter"/>
</dbReference>
<dbReference type="GO" id="GO:0005829">
    <property type="term" value="C:cytosol"/>
    <property type="evidence" value="ECO:0007669"/>
    <property type="project" value="TreeGrafter"/>
</dbReference>
<dbReference type="PANTHER" id="PTHR31223">
    <property type="entry name" value="LOG FAMILY PROTEIN YJL055W"/>
    <property type="match status" value="1"/>
</dbReference>
<keyword evidence="2" id="KW-0203">Cytokinin biosynthesis</keyword>
<name>A0AAW9JW69_CARML</name>
<dbReference type="InterPro" id="IPR005269">
    <property type="entry name" value="LOG"/>
</dbReference>
<dbReference type="InterPro" id="IPR031100">
    <property type="entry name" value="LOG_fam"/>
</dbReference>
<proteinExistence type="inferred from homology"/>
<dbReference type="PANTHER" id="PTHR31223:SF70">
    <property type="entry name" value="LOG FAMILY PROTEIN YJL055W"/>
    <property type="match status" value="1"/>
</dbReference>
<accession>A0AAW9JW69</accession>
<dbReference type="EMBL" id="JAVBVO010000003">
    <property type="protein sequence ID" value="MDZ5758869.1"/>
    <property type="molecule type" value="Genomic_DNA"/>
</dbReference>
<keyword evidence="2" id="KW-0378">Hydrolase</keyword>
<evidence type="ECO:0000256" key="1">
    <source>
        <dbReference type="ARBA" id="ARBA00006763"/>
    </source>
</evidence>
<protein>
    <recommendedName>
        <fullName evidence="2">Cytokinin riboside 5'-monophosphate phosphoribohydrolase</fullName>
        <ecNumber evidence="2">3.2.2.n1</ecNumber>
    </recommendedName>
</protein>
<gene>
    <name evidence="3" type="ORF">RAK27_09405</name>
</gene>
<evidence type="ECO:0000313" key="3">
    <source>
        <dbReference type="EMBL" id="MDZ5758869.1"/>
    </source>
</evidence>
<dbReference type="NCBIfam" id="TIGR00730">
    <property type="entry name" value="Rossman fold protein, TIGR00730 family"/>
    <property type="match status" value="1"/>
</dbReference>
<dbReference type="Pfam" id="PF03641">
    <property type="entry name" value="Lysine_decarbox"/>
    <property type="match status" value="1"/>
</dbReference>
<organism evidence="3 4">
    <name type="scientific">Carnobacterium maltaromaticum</name>
    <name type="common">Carnobacterium piscicola</name>
    <dbReference type="NCBI Taxonomy" id="2751"/>
    <lineage>
        <taxon>Bacteria</taxon>
        <taxon>Bacillati</taxon>
        <taxon>Bacillota</taxon>
        <taxon>Bacilli</taxon>
        <taxon>Lactobacillales</taxon>
        <taxon>Carnobacteriaceae</taxon>
        <taxon>Carnobacterium</taxon>
    </lineage>
</organism>
<reference evidence="3" key="1">
    <citation type="submission" date="2023-08" db="EMBL/GenBank/DDBJ databases">
        <title>Genomic characterization of piscicolin 126 produced by Carnobacterium maltaromaticum CM22 strain isolated from salmon (Salmo salar).</title>
        <authorList>
            <person name="Gonzalez-Gragera E."/>
            <person name="Garcia-Lopez J.D."/>
            <person name="Teso-Perez C."/>
            <person name="Gimenez-Hernandez I."/>
            <person name="Peralta-Sanchez J.M."/>
            <person name="Valdivia E."/>
            <person name="Montalban-Lopez M."/>
            <person name="Martin-Platero A.M."/>
            <person name="Banos A."/>
            <person name="Martinez-Bueno M."/>
        </authorList>
    </citation>
    <scope>NUCLEOTIDE SEQUENCE</scope>
    <source>
        <strain evidence="3">CM22</strain>
    </source>
</reference>
<dbReference type="AlphaFoldDB" id="A0AAW9JW69"/>
<evidence type="ECO:0000256" key="2">
    <source>
        <dbReference type="RuleBase" id="RU363015"/>
    </source>
</evidence>
<dbReference type="EC" id="3.2.2.n1" evidence="2"/>
<evidence type="ECO:0000313" key="4">
    <source>
        <dbReference type="Proteomes" id="UP001290462"/>
    </source>
</evidence>
<dbReference type="Gene3D" id="3.40.50.450">
    <property type="match status" value="1"/>
</dbReference>
<comment type="similarity">
    <text evidence="1 2">Belongs to the LOG family.</text>
</comment>
<dbReference type="GO" id="GO:0009691">
    <property type="term" value="P:cytokinin biosynthetic process"/>
    <property type="evidence" value="ECO:0007669"/>
    <property type="project" value="UniProtKB-UniRule"/>
</dbReference>